<feature type="binding site" evidence="8">
    <location>
        <position position="366"/>
    </location>
    <ligand>
        <name>[4Fe-4S] cluster</name>
        <dbReference type="ChEBI" id="CHEBI:49883"/>
        <label>1</label>
    </ligand>
</feature>
<dbReference type="RefSeq" id="WP_160629705.1">
    <property type="nucleotide sequence ID" value="NZ_CP047593.1"/>
</dbReference>
<organism evidence="10 11">
    <name type="scientific">Tichowtungia aerotolerans</name>
    <dbReference type="NCBI Taxonomy" id="2697043"/>
    <lineage>
        <taxon>Bacteria</taxon>
        <taxon>Pseudomonadati</taxon>
        <taxon>Kiritimatiellota</taxon>
        <taxon>Tichowtungiia</taxon>
        <taxon>Tichowtungiales</taxon>
        <taxon>Tichowtungiaceae</taxon>
        <taxon>Tichowtungia</taxon>
    </lineage>
</organism>
<dbReference type="Gene3D" id="3.40.50.11540">
    <property type="entry name" value="NADH-ubiquinone oxidoreductase 51kDa subunit"/>
    <property type="match status" value="1"/>
</dbReference>
<feature type="domain" description="4Fe-4S ferredoxin-type" evidence="9">
    <location>
        <begin position="357"/>
        <end position="386"/>
    </location>
</feature>
<evidence type="ECO:0000256" key="5">
    <source>
        <dbReference type="ARBA" id="ARBA00022982"/>
    </source>
</evidence>
<dbReference type="GO" id="GO:0005886">
    <property type="term" value="C:plasma membrane"/>
    <property type="evidence" value="ECO:0007669"/>
    <property type="project" value="UniProtKB-SubCell"/>
</dbReference>
<comment type="function">
    <text evidence="8">Part of a membrane-bound complex that couples electron transfer with translocation of ions across the membrane.</text>
</comment>
<keyword evidence="5 8" id="KW-0249">Electron transport</keyword>
<feature type="binding site" evidence="8">
    <location>
        <position position="415"/>
    </location>
    <ligand>
        <name>[4Fe-4S] cluster</name>
        <dbReference type="ChEBI" id="CHEBI:49883"/>
        <label>1</label>
    </ligand>
</feature>
<name>A0A6P1M9G8_9BACT</name>
<dbReference type="Proteomes" id="UP000464954">
    <property type="component" value="Chromosome"/>
</dbReference>
<keyword evidence="6 8" id="KW-0408">Iron</keyword>
<evidence type="ECO:0000259" key="9">
    <source>
        <dbReference type="PROSITE" id="PS51379"/>
    </source>
</evidence>
<sequence length="442" mass="46834">MSDKPRKFKGGVHPNDSKALSAAKAVQDAPLLDSYNVIVHQNIGAPPEVIVKKGDTVKKGDLLAKASGFVSVPLHAPTSGTVSALEKCPGPTCISVPSITITADGEDAWGDCMEPISDWQNADPAALKQRVADAGIVGMGGAGFPSHVKLSPNKPIDTLILNGAECEPYLTADHRLMLEEAEKVVLGAAILARILGLNGATIGVENNKPDAIEELNKIAGKYNVKVQGLRVNYPQGAEKQLIYALTGREVPIGGLPMDAGCVVQNVASAAAVTDAVINGRPLIERITTVTGEPLVNPGNWRFRLGTPISKALELAGGIKTQPAKLLLGGPMMGFAQNSLDVTVMKNTSGILLIPVETASQYTSEPCIRCGRCVEVCPMDILPATISQAVENERFDWSAQLNVMACIECGSCSYVCPSHRPLNQHFKRAKAEIAAARRKEQKK</sequence>
<keyword evidence="2 8" id="KW-0004">4Fe-4S</keyword>
<gene>
    <name evidence="10" type="primary">rsxC</name>
    <name evidence="8" type="synonym">rnfC</name>
    <name evidence="10" type="ORF">GT409_14145</name>
</gene>
<feature type="domain" description="4Fe-4S ferredoxin-type" evidence="9">
    <location>
        <begin position="396"/>
        <end position="426"/>
    </location>
</feature>
<dbReference type="HAMAP" id="MF_00461">
    <property type="entry name" value="RsxC_RnfC"/>
    <property type="match status" value="1"/>
</dbReference>
<keyword evidence="11" id="KW-1185">Reference proteome</keyword>
<evidence type="ECO:0000313" key="10">
    <source>
        <dbReference type="EMBL" id="QHI70531.1"/>
    </source>
</evidence>
<keyword evidence="7 8" id="KW-0411">Iron-sulfur</keyword>
<proteinExistence type="inferred from homology"/>
<dbReference type="InterPro" id="IPR017896">
    <property type="entry name" value="4Fe4S_Fe-S-bd"/>
</dbReference>
<accession>A0A6P1M9G8</accession>
<reference evidence="10 11" key="1">
    <citation type="submission" date="2020-01" db="EMBL/GenBank/DDBJ databases">
        <title>Ponticoccus aerotolerans gen. nov., sp. nov., an anaerobic bacterium and proposal of Ponticoccusceae fam. nov., Ponticoccusles ord. nov. and Ponticoccuse classis nov. in the phylum Kiritimatiellaeota.</title>
        <authorList>
            <person name="Zhou L.Y."/>
            <person name="Du Z.J."/>
        </authorList>
    </citation>
    <scope>NUCLEOTIDE SEQUENCE [LARGE SCALE GENOMIC DNA]</scope>
    <source>
        <strain evidence="10 11">S-5007</strain>
    </source>
</reference>
<dbReference type="NCBIfam" id="NF003454">
    <property type="entry name" value="PRK05035.1"/>
    <property type="match status" value="1"/>
</dbReference>
<dbReference type="KEGG" id="taer:GT409_14145"/>
<keyword evidence="1 8" id="KW-0813">Transport</keyword>
<feature type="binding site" evidence="8">
    <location>
        <position position="408"/>
    </location>
    <ligand>
        <name>[4Fe-4S] cluster</name>
        <dbReference type="ChEBI" id="CHEBI:49883"/>
        <label>2</label>
    </ligand>
</feature>
<dbReference type="Pfam" id="PF01512">
    <property type="entry name" value="Complex1_51K"/>
    <property type="match status" value="1"/>
</dbReference>
<dbReference type="NCBIfam" id="TIGR01945">
    <property type="entry name" value="rnfC"/>
    <property type="match status" value="1"/>
</dbReference>
<dbReference type="Pfam" id="PF10531">
    <property type="entry name" value="SLBB"/>
    <property type="match status" value="1"/>
</dbReference>
<dbReference type="InterPro" id="IPR010208">
    <property type="entry name" value="Ion_transpt_RnfC/RsxC"/>
</dbReference>
<comment type="subcellular location">
    <subcellularLocation>
        <location evidence="8">Cell membrane</location>
        <topology evidence="8">Peripheral membrane protein</topology>
    </subcellularLocation>
</comment>
<evidence type="ECO:0000256" key="2">
    <source>
        <dbReference type="ARBA" id="ARBA00022485"/>
    </source>
</evidence>
<feature type="binding site" evidence="8">
    <location>
        <position position="376"/>
    </location>
    <ligand>
        <name>[4Fe-4S] cluster</name>
        <dbReference type="ChEBI" id="CHEBI:49883"/>
        <label>2</label>
    </ligand>
</feature>
<feature type="binding site" evidence="8">
    <location>
        <position position="411"/>
    </location>
    <ligand>
        <name>[4Fe-4S] cluster</name>
        <dbReference type="ChEBI" id="CHEBI:49883"/>
        <label>2</label>
    </ligand>
</feature>
<evidence type="ECO:0000256" key="6">
    <source>
        <dbReference type="ARBA" id="ARBA00023004"/>
    </source>
</evidence>
<feature type="binding site" evidence="8">
    <location>
        <position position="369"/>
    </location>
    <ligand>
        <name>[4Fe-4S] cluster</name>
        <dbReference type="ChEBI" id="CHEBI:49883"/>
        <label>1</label>
    </ligand>
</feature>
<dbReference type="SUPFAM" id="SSF142019">
    <property type="entry name" value="Nqo1 FMN-binding domain-like"/>
    <property type="match status" value="1"/>
</dbReference>
<keyword evidence="4 8" id="KW-0677">Repeat</keyword>
<dbReference type="GO" id="GO:0051539">
    <property type="term" value="F:4 iron, 4 sulfur cluster binding"/>
    <property type="evidence" value="ECO:0007669"/>
    <property type="project" value="UniProtKB-KW"/>
</dbReference>
<protein>
    <recommendedName>
        <fullName evidence="8">Ion-translocating oxidoreductase complex subunit C</fullName>
        <ecNumber evidence="8">7.-.-.-</ecNumber>
    </recommendedName>
    <alternativeName>
        <fullName evidence="8">Rnf electron transport complex subunit C</fullName>
    </alternativeName>
</protein>
<dbReference type="EMBL" id="CP047593">
    <property type="protein sequence ID" value="QHI70531.1"/>
    <property type="molecule type" value="Genomic_DNA"/>
</dbReference>
<dbReference type="InterPro" id="IPR011538">
    <property type="entry name" value="Nuo51_FMN-bd"/>
</dbReference>
<keyword evidence="3 8" id="KW-0479">Metal-binding</keyword>
<dbReference type="AlphaFoldDB" id="A0A6P1M9G8"/>
<feature type="binding site" evidence="8">
    <location>
        <position position="405"/>
    </location>
    <ligand>
        <name>[4Fe-4S] cluster</name>
        <dbReference type="ChEBI" id="CHEBI:49883"/>
        <label>2</label>
    </ligand>
</feature>
<evidence type="ECO:0000256" key="4">
    <source>
        <dbReference type="ARBA" id="ARBA00022737"/>
    </source>
</evidence>
<dbReference type="Gene3D" id="3.30.70.20">
    <property type="match status" value="1"/>
</dbReference>
<keyword evidence="8" id="KW-0472">Membrane</keyword>
<dbReference type="InterPro" id="IPR037225">
    <property type="entry name" value="Nuo51_FMN-bd_sf"/>
</dbReference>
<evidence type="ECO:0000256" key="7">
    <source>
        <dbReference type="ARBA" id="ARBA00023014"/>
    </source>
</evidence>
<comment type="subunit">
    <text evidence="8">The complex is composed of six subunits: RnfA, RnfB, RnfC, RnfD, RnfE and RnfG.</text>
</comment>
<dbReference type="Pfam" id="PF13237">
    <property type="entry name" value="Fer4_10"/>
    <property type="match status" value="1"/>
</dbReference>
<dbReference type="PROSITE" id="PS00198">
    <property type="entry name" value="4FE4S_FER_1"/>
    <property type="match status" value="2"/>
</dbReference>
<comment type="similarity">
    <text evidence="8">Belongs to the 4Fe4S bacterial-type ferredoxin family. RnfC subfamily.</text>
</comment>
<evidence type="ECO:0000256" key="8">
    <source>
        <dbReference type="HAMAP-Rule" id="MF_00461"/>
    </source>
</evidence>
<dbReference type="SUPFAM" id="SSF46548">
    <property type="entry name" value="alpha-helical ferredoxin"/>
    <property type="match status" value="1"/>
</dbReference>
<dbReference type="EC" id="7.-.-.-" evidence="8"/>
<keyword evidence="8" id="KW-1003">Cell membrane</keyword>
<evidence type="ECO:0000256" key="1">
    <source>
        <dbReference type="ARBA" id="ARBA00022448"/>
    </source>
</evidence>
<dbReference type="GO" id="GO:0009055">
    <property type="term" value="F:electron transfer activity"/>
    <property type="evidence" value="ECO:0007669"/>
    <property type="project" value="InterPro"/>
</dbReference>
<dbReference type="InterPro" id="IPR017900">
    <property type="entry name" value="4Fe4S_Fe_S_CS"/>
</dbReference>
<dbReference type="InterPro" id="IPR026902">
    <property type="entry name" value="RnfC_N"/>
</dbReference>
<keyword evidence="8" id="KW-1278">Translocase</keyword>
<dbReference type="GO" id="GO:0022900">
    <property type="term" value="P:electron transport chain"/>
    <property type="evidence" value="ECO:0007669"/>
    <property type="project" value="UniProtKB-UniRule"/>
</dbReference>
<feature type="binding site" evidence="8">
    <location>
        <position position="372"/>
    </location>
    <ligand>
        <name>[4Fe-4S] cluster</name>
        <dbReference type="ChEBI" id="CHEBI:49883"/>
        <label>1</label>
    </ligand>
</feature>
<dbReference type="PANTHER" id="PTHR43034">
    <property type="entry name" value="ION-TRANSLOCATING OXIDOREDUCTASE COMPLEX SUBUNIT C"/>
    <property type="match status" value="1"/>
</dbReference>
<dbReference type="InterPro" id="IPR019554">
    <property type="entry name" value="Soluble_ligand-bd"/>
</dbReference>
<evidence type="ECO:0000313" key="11">
    <source>
        <dbReference type="Proteomes" id="UP000464954"/>
    </source>
</evidence>
<comment type="cofactor">
    <cofactor evidence="8">
        <name>[4Fe-4S] cluster</name>
        <dbReference type="ChEBI" id="CHEBI:49883"/>
    </cofactor>
    <text evidence="8">Binds 2 [4Fe-4S] clusters per subunit.</text>
</comment>
<dbReference type="Pfam" id="PF13375">
    <property type="entry name" value="RnfC_N"/>
    <property type="match status" value="1"/>
</dbReference>
<dbReference type="GO" id="GO:0046872">
    <property type="term" value="F:metal ion binding"/>
    <property type="evidence" value="ECO:0007669"/>
    <property type="project" value="UniProtKB-KW"/>
</dbReference>
<dbReference type="PROSITE" id="PS51379">
    <property type="entry name" value="4FE4S_FER_2"/>
    <property type="match status" value="2"/>
</dbReference>
<evidence type="ECO:0000256" key="3">
    <source>
        <dbReference type="ARBA" id="ARBA00022723"/>
    </source>
</evidence>
<dbReference type="PANTHER" id="PTHR43034:SF2">
    <property type="entry name" value="ION-TRANSLOCATING OXIDOREDUCTASE COMPLEX SUBUNIT C"/>
    <property type="match status" value="1"/>
</dbReference>